<feature type="transmembrane region" description="Helical" evidence="1">
    <location>
        <begin position="120"/>
        <end position="138"/>
    </location>
</feature>
<feature type="transmembrane region" description="Helical" evidence="1">
    <location>
        <begin position="169"/>
        <end position="186"/>
    </location>
</feature>
<feature type="transmembrane region" description="Helical" evidence="1">
    <location>
        <begin position="228"/>
        <end position="244"/>
    </location>
</feature>
<feature type="transmembrane region" description="Helical" evidence="1">
    <location>
        <begin position="323"/>
        <end position="340"/>
    </location>
</feature>
<gene>
    <name evidence="2" type="ORF">HMPREF3195_00046</name>
</gene>
<dbReference type="PATRIC" id="fig|1261.5.peg.47"/>
<dbReference type="InterPro" id="IPR045691">
    <property type="entry name" value="DUF6056"/>
</dbReference>
<comment type="caution">
    <text evidence="2">The sequence shown here is derived from an EMBL/GenBank/DDBJ whole genome shotgun (WGS) entry which is preliminary data.</text>
</comment>
<dbReference type="STRING" id="1261.HMPREF3195_00046"/>
<feature type="transmembrane region" description="Helical" evidence="1">
    <location>
        <begin position="402"/>
        <end position="419"/>
    </location>
</feature>
<dbReference type="EMBL" id="LSQZ01000001">
    <property type="protein sequence ID" value="KXI14857.1"/>
    <property type="molecule type" value="Genomic_DNA"/>
</dbReference>
<reference evidence="2 3" key="1">
    <citation type="submission" date="2016-02" db="EMBL/GenBank/DDBJ databases">
        <authorList>
            <person name="Wen L."/>
            <person name="He K."/>
            <person name="Yang H."/>
        </authorList>
    </citation>
    <scope>NUCLEOTIDE SEQUENCE [LARGE SCALE GENOMIC DNA]</scope>
    <source>
        <strain evidence="2 3">MJR8628A</strain>
    </source>
</reference>
<protein>
    <submittedName>
        <fullName evidence="2">Uncharacterized protein</fullName>
    </submittedName>
</protein>
<feature type="transmembrane region" description="Helical" evidence="1">
    <location>
        <begin position="273"/>
        <end position="292"/>
    </location>
</feature>
<organism evidence="2 3">
    <name type="scientific">Peptostreptococcus anaerobius</name>
    <dbReference type="NCBI Taxonomy" id="1261"/>
    <lineage>
        <taxon>Bacteria</taxon>
        <taxon>Bacillati</taxon>
        <taxon>Bacillota</taxon>
        <taxon>Clostridia</taxon>
        <taxon>Peptostreptococcales</taxon>
        <taxon>Peptostreptococcaceae</taxon>
        <taxon>Peptostreptococcus</taxon>
    </lineage>
</organism>
<evidence type="ECO:0000313" key="2">
    <source>
        <dbReference type="EMBL" id="KXI14857.1"/>
    </source>
</evidence>
<feature type="transmembrane region" description="Helical" evidence="1">
    <location>
        <begin position="352"/>
        <end position="370"/>
    </location>
</feature>
<dbReference type="RefSeq" id="WP_061101514.1">
    <property type="nucleotide sequence ID" value="NZ_CAXUJS010000013.1"/>
</dbReference>
<dbReference type="Pfam" id="PF19528">
    <property type="entry name" value="DUF6056"/>
    <property type="match status" value="2"/>
</dbReference>
<proteinExistence type="predicted"/>
<feature type="transmembrane region" description="Helical" evidence="1">
    <location>
        <begin position="376"/>
        <end position="395"/>
    </location>
</feature>
<name>A0A135YZP7_9FIRM</name>
<sequence length="500" mass="57520">MEIQDKLSEGEYIDGQFIDKDYIDRKMKDYNKNRRYKLYDEWSYNFGIIVVLLLIFFLILLLNSYTTFVADDFNNLFTKSGERISSIKDIFLIQKNRYYSINGRAIAHGMGQFMLMFDKSFINFFNSIFFCTFVYSIYRFVVMPDDYGLTGDSKYLESVINSNKYGRHIFKTGVLILVFLLVWNYTPVFGQTYLWVIGAANYMWTSLMILAVLHISRRVAIINDTGHLYMWIPLIVILCFLTGWTNENTVVGLLFVLAYQLIKMMIDNTKGISIMVMMTVSTLMGFIIMITAPGNFARMKLFNEPENFSVKLILRFTKMSQAYSKYIMVLFIICLIFVIVSRIMDMRKNLETEVYFVAGLLSFWSMLAAPTFPPRAMVGTVFFFIAAIVMSIATIDRRDNKLSALIVMGMILFTGYGFVKTVPDAILASSEYLSKYNARELVILDNKSSGNVQNVEVPALPAENKYMAGFGLGDCEQDPKNWINVTIARYYGIGSVVLRK</sequence>
<accession>A0A135YZP7</accession>
<evidence type="ECO:0000313" key="3">
    <source>
        <dbReference type="Proteomes" id="UP000070326"/>
    </source>
</evidence>
<evidence type="ECO:0000256" key="1">
    <source>
        <dbReference type="SAM" id="Phobius"/>
    </source>
</evidence>
<keyword evidence="1" id="KW-0472">Membrane</keyword>
<dbReference type="AlphaFoldDB" id="A0A135YZP7"/>
<dbReference type="Proteomes" id="UP000070326">
    <property type="component" value="Unassembled WGS sequence"/>
</dbReference>
<keyword evidence="1" id="KW-0812">Transmembrane</keyword>
<feature type="transmembrane region" description="Helical" evidence="1">
    <location>
        <begin position="42"/>
        <end position="62"/>
    </location>
</feature>
<keyword evidence="1" id="KW-1133">Transmembrane helix</keyword>
<dbReference type="eggNOG" id="ENOG5032IW9">
    <property type="taxonomic scope" value="Bacteria"/>
</dbReference>
<feature type="transmembrane region" description="Helical" evidence="1">
    <location>
        <begin position="192"/>
        <end position="216"/>
    </location>
</feature>